<reference evidence="2" key="1">
    <citation type="journal article" date="2023" name="Front. Plant Sci.">
        <title>Chromosomal-level genome assembly of Melastoma candidum provides insights into trichome evolution.</title>
        <authorList>
            <person name="Zhong Y."/>
            <person name="Wu W."/>
            <person name="Sun C."/>
            <person name="Zou P."/>
            <person name="Liu Y."/>
            <person name="Dai S."/>
            <person name="Zhou R."/>
        </authorList>
    </citation>
    <scope>NUCLEOTIDE SEQUENCE [LARGE SCALE GENOMIC DNA]</scope>
</reference>
<evidence type="ECO:0000313" key="1">
    <source>
        <dbReference type="EMBL" id="KAI4325500.1"/>
    </source>
</evidence>
<sequence>MVRCMSAIYCKLADTSPGQPGSSSPVSSSAKSEFSPCDLPDPCIPRNSSSFETHLDNGFSGPYSTMIEVPWIYRDSQKLANIEPLLQNYRSFIIKLEEVDLRLLKHEEKLAFWINIHNALVMHAFLAYGIPHNNVRRTLQLLKAAYNVGGHTISADTIQGTILGCQMSRPGQWIRLILSPRKKFKARDKRRAYVVEQPEPLLRFALCYGSHSDPALRVYTPGNLSRVLETARDDYVQSSFQVRKDKKILLPKVVESYAKDSGMSSVELVRECLPHDMWSGLVSSRSIEWKHYNFNFRYLISEELSK</sequence>
<accession>A0ACB9MNK8</accession>
<name>A0ACB9MNK8_9MYRT</name>
<dbReference type="EMBL" id="CM042888">
    <property type="protein sequence ID" value="KAI4325500.1"/>
    <property type="molecule type" value="Genomic_DNA"/>
</dbReference>
<proteinExistence type="predicted"/>
<comment type="caution">
    <text evidence="1">The sequence shown here is derived from an EMBL/GenBank/DDBJ whole genome shotgun (WGS) entry which is preliminary data.</text>
</comment>
<gene>
    <name evidence="1" type="ORF">MLD38_030891</name>
</gene>
<organism evidence="1 2">
    <name type="scientific">Melastoma candidum</name>
    <dbReference type="NCBI Taxonomy" id="119954"/>
    <lineage>
        <taxon>Eukaryota</taxon>
        <taxon>Viridiplantae</taxon>
        <taxon>Streptophyta</taxon>
        <taxon>Embryophyta</taxon>
        <taxon>Tracheophyta</taxon>
        <taxon>Spermatophyta</taxon>
        <taxon>Magnoliopsida</taxon>
        <taxon>eudicotyledons</taxon>
        <taxon>Gunneridae</taxon>
        <taxon>Pentapetalae</taxon>
        <taxon>rosids</taxon>
        <taxon>malvids</taxon>
        <taxon>Myrtales</taxon>
        <taxon>Melastomataceae</taxon>
        <taxon>Melastomatoideae</taxon>
        <taxon>Melastomateae</taxon>
        <taxon>Melastoma</taxon>
    </lineage>
</organism>
<evidence type="ECO:0000313" key="2">
    <source>
        <dbReference type="Proteomes" id="UP001057402"/>
    </source>
</evidence>
<keyword evidence="2" id="KW-1185">Reference proteome</keyword>
<dbReference type="Proteomes" id="UP001057402">
    <property type="component" value="Chromosome 9"/>
</dbReference>
<protein>
    <submittedName>
        <fullName evidence="1">Uncharacterized protein</fullName>
    </submittedName>
</protein>